<feature type="compositionally biased region" description="Polar residues" evidence="2">
    <location>
        <begin position="787"/>
        <end position="817"/>
    </location>
</feature>
<dbReference type="InterPro" id="IPR045668">
    <property type="entry name" value="FHIP_KELAA_motif"/>
</dbReference>
<dbReference type="PANTHER" id="PTHR21705:SF11">
    <property type="entry name" value="FHIP FAMILY PROTEIN CG3558"/>
    <property type="match status" value="1"/>
</dbReference>
<proteinExistence type="inferred from homology"/>
<sequence length="1127" mass="126364">MSWFNKIRSDSRTSSDVGSEGSAERRSRRDTDPGTCLEVFQNHWHQAYKIIERDVENAEKSTDDEINAVSHNFEQMVTLLAEEDGEDGQGMPGPILHFLLEQEILEKFCGWCHRYHTARDNLVNEELRMFETLISQSHQLLLIHKPVIRPLLNLLAYCSDGYTTPGVEENMVLVLHQLCVCISKERVILESFFNMNADHGAAKFLIFSLLIPFIHREGKVGQQARDALLLIMTLSAKYPYIGQYIADNSDFCPVLATGLSGLYSDLPRKIVIPREDWCQMTDEDVQRMPTMAMFLNSLEFCNAVAQIAHPLVRDQLIKFIYNGFLVPVLGPALHQDISGLPTPLLDSPMFSNSREEVITATAYLDLFLRKISEPSLVRAFLAFIFTERNDEIVILDSLVTRINSSSKLCLVSLSLFHTLVDLNCEDVMFDLVFKYLIPCRHVMVSQRRAVKDQDIYCKSAEKFLSLRPTCCLPEIDSPKHSVGDMPTNMPKAPSKPSRKLFRSKRDKTLTQNHVSDPSQDKVNTAFPPGTFGSKLEDFETSYLEYLADAHLRVLKCSQACHSWQYPYDGDNPPFTSFDVDPSNQSIELSKDFTDSVSNKTDESKFASTDAENVGSLERTDGVENNSNVVPRSCDNSDFSIVDSAIVKTDIGDDDISLTYERASKRGRFTSDEDFITMLEESAIPQDKSANVEDSLKNLESVLTTVSQTMSISCTSTPRKDRSLDGESMVLGAEGEMSSVYFDCETSHADDSAAFKSIDDTSFDVIDDPTRQKTTNATEFEIVDTQITQSSNKTKAEQSSKPSDITSFIDISSAGQNSDTEKLNSDTDSMEVSVHHFGTEIPKSLQPVSGILVTKATEEEKVDGQTGTKGDKSVRFSETTQVQTIGSAKLSFSIGLNPSVRGVGTPNIGPFLTAVLLKLESMMQNTLPVNLMLTGLISRLAVYSQPLLRSFLLNHNLVFQPTVKSLVQVLTSIRQRVDHYSYTIQNFEALLLRARRTLAHREGNFPERAHSQTPSPELNTKLRASTAAEMPSKEKRHRTLTELLFRRNTRDKKSLPSPNGNGNKLELLTGNRGMRYIHRRPDENPASYGESLKTRNAVYCAIVLEEFVKELASLTQEHSILLHEDEEL</sequence>
<feature type="compositionally biased region" description="Basic and acidic residues" evidence="2">
    <location>
        <begin position="22"/>
        <end position="32"/>
    </location>
</feature>
<feature type="region of interest" description="Disordered" evidence="2">
    <location>
        <begin position="1047"/>
        <end position="1066"/>
    </location>
</feature>
<dbReference type="Pfam" id="PF19314">
    <property type="entry name" value="DUF5917"/>
    <property type="match status" value="1"/>
</dbReference>
<evidence type="ECO:0000259" key="3">
    <source>
        <dbReference type="Pfam" id="PF19314"/>
    </source>
</evidence>
<dbReference type="PANTHER" id="PTHR21705">
    <property type="entry name" value="RAI16 PROTEIN-RELATED"/>
    <property type="match status" value="1"/>
</dbReference>
<feature type="region of interest" description="Disordered" evidence="2">
    <location>
        <begin position="599"/>
        <end position="627"/>
    </location>
</feature>
<evidence type="ECO:0000256" key="1">
    <source>
        <dbReference type="ARBA" id="ARBA00024336"/>
    </source>
</evidence>
<reference evidence="4" key="1">
    <citation type="submission" date="2022-11" db="EMBL/GenBank/DDBJ databases">
        <title>Centuries of genome instability and evolution in soft-shell clam transmissible cancer (bioRxiv).</title>
        <authorList>
            <person name="Hart S.F.M."/>
            <person name="Yonemitsu M.A."/>
            <person name="Giersch R.M."/>
            <person name="Beal B.F."/>
            <person name="Arriagada G."/>
            <person name="Davis B.W."/>
            <person name="Ostrander E.A."/>
            <person name="Goff S.P."/>
            <person name="Metzger M.J."/>
        </authorList>
    </citation>
    <scope>NUCLEOTIDE SEQUENCE</scope>
    <source>
        <strain evidence="4">MELC-2E11</strain>
        <tissue evidence="4">Siphon/mantle</tissue>
    </source>
</reference>
<gene>
    <name evidence="4" type="ORF">MAR_024032</name>
</gene>
<comment type="similarity">
    <text evidence="1">Belongs to the FHIP family.</text>
</comment>
<feature type="domain" description="FHF complex subunit HOOK-interacting protein C-terminal" evidence="3">
    <location>
        <begin position="907"/>
        <end position="999"/>
    </location>
</feature>
<dbReference type="InterPro" id="IPR019384">
    <property type="entry name" value="FHIP"/>
</dbReference>
<name>A0ABY7DPN2_MYAAR</name>
<feature type="region of interest" description="Disordered" evidence="2">
    <location>
        <begin position="1"/>
        <end position="34"/>
    </location>
</feature>
<accession>A0ABY7DPN2</accession>
<dbReference type="Pfam" id="PF10257">
    <property type="entry name" value="RAI16-like"/>
    <property type="match status" value="1"/>
</dbReference>
<evidence type="ECO:0000313" key="5">
    <source>
        <dbReference type="Proteomes" id="UP001164746"/>
    </source>
</evidence>
<keyword evidence="5" id="KW-1185">Reference proteome</keyword>
<protein>
    <submittedName>
        <fullName evidence="4">F16A1-like protein</fullName>
    </submittedName>
</protein>
<dbReference type="InterPro" id="IPR045669">
    <property type="entry name" value="FHIP_C"/>
</dbReference>
<evidence type="ECO:0000256" key="2">
    <source>
        <dbReference type="SAM" id="MobiDB-lite"/>
    </source>
</evidence>
<dbReference type="Pfam" id="PF19311">
    <property type="entry name" value="KELAA"/>
    <property type="match status" value="1"/>
</dbReference>
<feature type="region of interest" description="Disordered" evidence="2">
    <location>
        <begin position="787"/>
        <end position="826"/>
    </location>
</feature>
<evidence type="ECO:0000313" key="4">
    <source>
        <dbReference type="EMBL" id="WAQ99659.1"/>
    </source>
</evidence>
<dbReference type="EMBL" id="CP111014">
    <property type="protein sequence ID" value="WAQ99659.1"/>
    <property type="molecule type" value="Genomic_DNA"/>
</dbReference>
<dbReference type="Proteomes" id="UP001164746">
    <property type="component" value="Chromosome 3"/>
</dbReference>
<organism evidence="4 5">
    <name type="scientific">Mya arenaria</name>
    <name type="common">Soft-shell clam</name>
    <dbReference type="NCBI Taxonomy" id="6604"/>
    <lineage>
        <taxon>Eukaryota</taxon>
        <taxon>Metazoa</taxon>
        <taxon>Spiralia</taxon>
        <taxon>Lophotrochozoa</taxon>
        <taxon>Mollusca</taxon>
        <taxon>Bivalvia</taxon>
        <taxon>Autobranchia</taxon>
        <taxon>Heteroconchia</taxon>
        <taxon>Euheterodonta</taxon>
        <taxon>Imparidentia</taxon>
        <taxon>Neoheterodontei</taxon>
        <taxon>Myida</taxon>
        <taxon>Myoidea</taxon>
        <taxon>Myidae</taxon>
        <taxon>Mya</taxon>
    </lineage>
</organism>